<dbReference type="EMBL" id="CM007647">
    <property type="protein sequence ID" value="ONM04195.1"/>
    <property type="molecule type" value="Genomic_DNA"/>
</dbReference>
<dbReference type="InParanoid" id="A0A1D6KMY8"/>
<sequence length="234" mass="25518">MDRMLTAMAKERCSILPEVILIVISGQPTQPSLLVVVDLNSFIVGDGHRPTSDSESWFLNGVSRSTRARREEGTTGPANRFLHGFESGAPELGERRGRPELGVRGRATQESFIELRMAVQELLLLLPARRGDGAVAQLRAYFQITKKAHRQFKKVCCCRKSTSGEKGCRAVELLAEARSVAASVLQRTSCVPPVEAARRDAQTTVACLQNVPEGTSSSVRRGAIAGIGVRYQRS</sequence>
<protein>
    <submittedName>
        <fullName evidence="1">Uncharacterized protein</fullName>
    </submittedName>
</protein>
<accession>A0A1D6KMY8</accession>
<dbReference type="PaxDb" id="4577-GRMZM2G454482_P01"/>
<name>A0A1D6KMY8_MAIZE</name>
<reference evidence="1" key="1">
    <citation type="submission" date="2015-12" db="EMBL/GenBank/DDBJ databases">
        <title>Update maize B73 reference genome by single molecule sequencing technologies.</title>
        <authorList>
            <consortium name="Maize Genome Sequencing Project"/>
            <person name="Ware D."/>
        </authorList>
    </citation>
    <scope>NUCLEOTIDE SEQUENCE [LARGE SCALE GENOMIC DNA]</scope>
    <source>
        <tissue evidence="1">Seedling</tissue>
    </source>
</reference>
<dbReference type="AlphaFoldDB" id="A0A1D6KMY8"/>
<gene>
    <name evidence="1" type="ORF">ZEAMMB73_Zm00001d032004</name>
</gene>
<evidence type="ECO:0000313" key="1">
    <source>
        <dbReference type="EMBL" id="ONM04195.1"/>
    </source>
</evidence>
<organism evidence="1">
    <name type="scientific">Zea mays</name>
    <name type="common">Maize</name>
    <dbReference type="NCBI Taxonomy" id="4577"/>
    <lineage>
        <taxon>Eukaryota</taxon>
        <taxon>Viridiplantae</taxon>
        <taxon>Streptophyta</taxon>
        <taxon>Embryophyta</taxon>
        <taxon>Tracheophyta</taxon>
        <taxon>Spermatophyta</taxon>
        <taxon>Magnoliopsida</taxon>
        <taxon>Liliopsida</taxon>
        <taxon>Poales</taxon>
        <taxon>Poaceae</taxon>
        <taxon>PACMAD clade</taxon>
        <taxon>Panicoideae</taxon>
        <taxon>Andropogonodae</taxon>
        <taxon>Andropogoneae</taxon>
        <taxon>Tripsacinae</taxon>
        <taxon>Zea</taxon>
    </lineage>
</organism>
<proteinExistence type="predicted"/>